<dbReference type="Proteomes" id="UP000663841">
    <property type="component" value="Unassembled WGS sequence"/>
</dbReference>
<dbReference type="InterPro" id="IPR035992">
    <property type="entry name" value="Ricin_B-like_lectins"/>
</dbReference>
<comment type="caution">
    <text evidence="2">The sequence shown here is derived from an EMBL/GenBank/DDBJ whole genome shotgun (WGS) entry which is preliminary data.</text>
</comment>
<evidence type="ECO:0000259" key="1">
    <source>
        <dbReference type="Pfam" id="PF14200"/>
    </source>
</evidence>
<dbReference type="CDD" id="cd00161">
    <property type="entry name" value="beta-trefoil_Ricin-like"/>
    <property type="match status" value="1"/>
</dbReference>
<protein>
    <recommendedName>
        <fullName evidence="1">Ricin B lectin domain-containing protein</fullName>
    </recommendedName>
</protein>
<evidence type="ECO:0000313" key="2">
    <source>
        <dbReference type="EMBL" id="CAE6448531.1"/>
    </source>
</evidence>
<accession>A0A8H3GGF9</accession>
<feature type="domain" description="Ricin B lectin" evidence="1">
    <location>
        <begin position="5"/>
        <end position="66"/>
    </location>
</feature>
<dbReference type="AlphaFoldDB" id="A0A8H3GGF9"/>
<gene>
    <name evidence="2" type="ORF">RDB_LOCUS118775</name>
</gene>
<proteinExistence type="predicted"/>
<dbReference type="SUPFAM" id="SSF50370">
    <property type="entry name" value="Ricin B-like lectins"/>
    <property type="match status" value="1"/>
</dbReference>
<dbReference type="Pfam" id="PF14200">
    <property type="entry name" value="RicinB_lectin_2"/>
    <property type="match status" value="1"/>
</dbReference>
<evidence type="ECO:0000313" key="3">
    <source>
        <dbReference type="Proteomes" id="UP000663841"/>
    </source>
</evidence>
<dbReference type="EMBL" id="CAJMWW010000125">
    <property type="protein sequence ID" value="CAE6448531.1"/>
    <property type="molecule type" value="Genomic_DNA"/>
</dbReference>
<name>A0A8H3GGF9_9AGAM</name>
<dbReference type="Gene3D" id="2.80.10.50">
    <property type="match status" value="1"/>
</dbReference>
<dbReference type="InterPro" id="IPR000772">
    <property type="entry name" value="Ricin_B_lectin"/>
</dbReference>
<organism evidence="2 3">
    <name type="scientific">Rhizoctonia solani</name>
    <dbReference type="NCBI Taxonomy" id="456999"/>
    <lineage>
        <taxon>Eukaryota</taxon>
        <taxon>Fungi</taxon>
        <taxon>Dikarya</taxon>
        <taxon>Basidiomycota</taxon>
        <taxon>Agaricomycotina</taxon>
        <taxon>Agaricomycetes</taxon>
        <taxon>Cantharellales</taxon>
        <taxon>Ceratobasidiaceae</taxon>
        <taxon>Rhizoctonia</taxon>
    </lineage>
</organism>
<reference evidence="2" key="1">
    <citation type="submission" date="2021-01" db="EMBL/GenBank/DDBJ databases">
        <authorList>
            <person name="Kaushik A."/>
        </authorList>
    </citation>
    <scope>NUCLEOTIDE SEQUENCE</scope>
    <source>
        <strain evidence="2">AG3-T5</strain>
    </source>
</reference>
<sequence>MHFSPGTYTIRDTDSGRAIDYYGGQTRIGTWDYHCGENQKWRIKSYPGNLGYAIQNVMTNKYIPMKIDGSYMNGVDEGDAAIVNFEHQFRDFYLIKLIGTNVYLGHPYIELDGSYTPVSFIDKDTPQGCFWQLEKLNDDTGSMLRPRRNHSSIFSSEPQSNTSFQNPGSLYTDDAHLYTDMLFNMPRMPFTRDQRIAALDWARKLGATNVPTMESFDECERRLESRSNNN</sequence>